<dbReference type="PROSITE" id="PS00036">
    <property type="entry name" value="BZIP_BASIC"/>
    <property type="match status" value="1"/>
</dbReference>
<evidence type="ECO:0000256" key="1">
    <source>
        <dbReference type="SAM" id="MobiDB-lite"/>
    </source>
</evidence>
<sequence length="243" mass="26342">MTLETTAGTVQLPVDVQAASRVADEKRARNAGASARFRARRKEKEKEASVTIGKLDQQVKELGEDADHYRRERDYLSGALLQTAGGERHFPRPPSPRRRRTSASGSGPSGTSGHESTARSPEHTRNVRRRTSTISLPQPPQPQTAMPPQATLFQTGYAMQPYGTPLAPQPTPQPQRTPGPQPSPSPLLRDALPLPTTLPSMQTAHPLGPPQLMQAPPTTGPYNPYAAERRPPGPPGPRESRQG</sequence>
<dbReference type="InterPro" id="IPR004827">
    <property type="entry name" value="bZIP"/>
</dbReference>
<protein>
    <recommendedName>
        <fullName evidence="2">BZIP domain-containing protein</fullName>
    </recommendedName>
</protein>
<evidence type="ECO:0000313" key="3">
    <source>
        <dbReference type="EMBL" id="TKA38006.1"/>
    </source>
</evidence>
<dbReference type="AlphaFoldDB" id="A0A4U0USH3"/>
<dbReference type="Proteomes" id="UP000310066">
    <property type="component" value="Unassembled WGS sequence"/>
</dbReference>
<dbReference type="Gene3D" id="1.20.5.170">
    <property type="match status" value="1"/>
</dbReference>
<dbReference type="EMBL" id="NAJP01000048">
    <property type="protein sequence ID" value="TKA38006.1"/>
    <property type="molecule type" value="Genomic_DNA"/>
</dbReference>
<dbReference type="OrthoDB" id="2247093at2759"/>
<feature type="domain" description="BZIP" evidence="2">
    <location>
        <begin position="26"/>
        <end position="40"/>
    </location>
</feature>
<feature type="compositionally biased region" description="Low complexity" evidence="1">
    <location>
        <begin position="102"/>
        <end position="113"/>
    </location>
</feature>
<gene>
    <name evidence="3" type="ORF">B0A54_10610</name>
</gene>
<dbReference type="CDD" id="cd14705">
    <property type="entry name" value="bZIP_Zip1"/>
    <property type="match status" value="1"/>
</dbReference>
<feature type="region of interest" description="Disordered" evidence="1">
    <location>
        <begin position="1"/>
        <end position="52"/>
    </location>
</feature>
<accession>A0A4U0USH3</accession>
<feature type="compositionally biased region" description="Basic and acidic residues" evidence="1">
    <location>
        <begin position="116"/>
        <end position="125"/>
    </location>
</feature>
<organism evidence="3 4">
    <name type="scientific">Friedmanniomyces endolithicus</name>
    <dbReference type="NCBI Taxonomy" id="329885"/>
    <lineage>
        <taxon>Eukaryota</taxon>
        <taxon>Fungi</taxon>
        <taxon>Dikarya</taxon>
        <taxon>Ascomycota</taxon>
        <taxon>Pezizomycotina</taxon>
        <taxon>Dothideomycetes</taxon>
        <taxon>Dothideomycetidae</taxon>
        <taxon>Mycosphaerellales</taxon>
        <taxon>Teratosphaeriaceae</taxon>
        <taxon>Friedmanniomyces</taxon>
    </lineage>
</organism>
<evidence type="ECO:0000313" key="4">
    <source>
        <dbReference type="Proteomes" id="UP000310066"/>
    </source>
</evidence>
<dbReference type="GO" id="GO:0003700">
    <property type="term" value="F:DNA-binding transcription factor activity"/>
    <property type="evidence" value="ECO:0007669"/>
    <property type="project" value="InterPro"/>
</dbReference>
<comment type="caution">
    <text evidence="3">The sequence shown here is derived from an EMBL/GenBank/DDBJ whole genome shotgun (WGS) entry which is preliminary data.</text>
</comment>
<evidence type="ECO:0000259" key="2">
    <source>
        <dbReference type="PROSITE" id="PS00036"/>
    </source>
</evidence>
<reference evidence="3 4" key="1">
    <citation type="submission" date="2017-03" db="EMBL/GenBank/DDBJ databases">
        <title>Genomes of endolithic fungi from Antarctica.</title>
        <authorList>
            <person name="Coleine C."/>
            <person name="Masonjones S."/>
            <person name="Stajich J.E."/>
        </authorList>
    </citation>
    <scope>NUCLEOTIDE SEQUENCE [LARGE SCALE GENOMIC DNA]</scope>
    <source>
        <strain evidence="3 4">CCFEE 5311</strain>
    </source>
</reference>
<dbReference type="STRING" id="329885.A0A4U0USH3"/>
<name>A0A4U0USH3_9PEZI</name>
<feature type="compositionally biased region" description="Pro residues" evidence="1">
    <location>
        <begin position="167"/>
        <end position="185"/>
    </location>
</feature>
<feature type="region of interest" description="Disordered" evidence="1">
    <location>
        <begin position="76"/>
        <end position="243"/>
    </location>
</feature>
<proteinExistence type="predicted"/>